<dbReference type="EMBL" id="FQZD01000056">
    <property type="protein sequence ID" value="SHJ97477.1"/>
    <property type="molecule type" value="Genomic_DNA"/>
</dbReference>
<keyword evidence="3" id="KW-1185">Reference proteome</keyword>
<evidence type="ECO:0000313" key="2">
    <source>
        <dbReference type="EMBL" id="SHJ97477.1"/>
    </source>
</evidence>
<protein>
    <recommendedName>
        <fullName evidence="1">DUF1540 domain-containing protein</fullName>
    </recommendedName>
</protein>
<sequence length="107" mass="11569">MLDKIRCDVVSCAHNKDRACYANCVDIVGSSARDAQSTNCGSFLNKAHYSQLTDNTLSSGSCDCLQCAVETCKYHDNHLCALGSIQVSGGAVDYYTYTQCSSFVCQD</sequence>
<evidence type="ECO:0000259" key="1">
    <source>
        <dbReference type="Pfam" id="PF07561"/>
    </source>
</evidence>
<dbReference type="Proteomes" id="UP000322917">
    <property type="component" value="Unassembled WGS sequence"/>
</dbReference>
<name>A0A1M6NP05_9FIRM</name>
<reference evidence="2 3" key="1">
    <citation type="submission" date="2016-11" db="EMBL/GenBank/DDBJ databases">
        <authorList>
            <person name="Varghese N."/>
            <person name="Submissions S."/>
        </authorList>
    </citation>
    <scope>NUCLEOTIDE SEQUENCE [LARGE SCALE GENOMIC DNA]</scope>
    <source>
        <strain evidence="2 3">DSM 15287</strain>
    </source>
</reference>
<dbReference type="InterPro" id="IPR011437">
    <property type="entry name" value="DUF1540"/>
</dbReference>
<proteinExistence type="predicted"/>
<dbReference type="Pfam" id="PF07561">
    <property type="entry name" value="DUF1540"/>
    <property type="match status" value="2"/>
</dbReference>
<dbReference type="AlphaFoldDB" id="A0A1M6NP05"/>
<feature type="domain" description="DUF1540" evidence="1">
    <location>
        <begin position="66"/>
        <end position="103"/>
    </location>
</feature>
<gene>
    <name evidence="2" type="ORF">SAMN02745170_03825</name>
</gene>
<accession>A0A1M6NP05</accession>
<organism evidence="2 3">
    <name type="scientific">Propionispora hippei DSM 15287</name>
    <dbReference type="NCBI Taxonomy" id="1123003"/>
    <lineage>
        <taxon>Bacteria</taxon>
        <taxon>Bacillati</taxon>
        <taxon>Bacillota</taxon>
        <taxon>Negativicutes</taxon>
        <taxon>Selenomonadales</taxon>
        <taxon>Sporomusaceae</taxon>
        <taxon>Propionispora</taxon>
    </lineage>
</organism>
<evidence type="ECO:0000313" key="3">
    <source>
        <dbReference type="Proteomes" id="UP000322917"/>
    </source>
</evidence>
<feature type="domain" description="DUF1540" evidence="1">
    <location>
        <begin position="5"/>
        <end position="43"/>
    </location>
</feature>